<feature type="transmembrane region" description="Helical" evidence="7">
    <location>
        <begin position="276"/>
        <end position="296"/>
    </location>
</feature>
<dbReference type="PANTHER" id="PTHR30193">
    <property type="entry name" value="ABC TRANSPORTER PERMEASE PROTEIN"/>
    <property type="match status" value="1"/>
</dbReference>
<dbReference type="GO" id="GO:0005886">
    <property type="term" value="C:plasma membrane"/>
    <property type="evidence" value="ECO:0007669"/>
    <property type="project" value="UniProtKB-SubCell"/>
</dbReference>
<evidence type="ECO:0000313" key="10">
    <source>
        <dbReference type="Proteomes" id="UP000007880"/>
    </source>
</evidence>
<keyword evidence="5 7" id="KW-1133">Transmembrane helix</keyword>
<reference evidence="9 10" key="1">
    <citation type="submission" date="2012-02" db="EMBL/GenBank/DDBJ databases">
        <title>Complete genome sequence of Caldilinea aerophila DSM 14535 (= NBRC 102666).</title>
        <authorList>
            <person name="Oguchi A."/>
            <person name="Hosoyama A."/>
            <person name="Sekine M."/>
            <person name="Fukai R."/>
            <person name="Kato Y."/>
            <person name="Nakamura S."/>
            <person name="Hanada S."/>
            <person name="Yamazaki S."/>
            <person name="Fujita N."/>
        </authorList>
    </citation>
    <scope>NUCLEOTIDE SEQUENCE [LARGE SCALE GENOMIC DNA]</scope>
    <source>
        <strain evidence="10">DSM 14535 / JCM 11387 / NBRC 104270 / STL-6-O1</strain>
    </source>
</reference>
<feature type="transmembrane region" description="Helical" evidence="7">
    <location>
        <begin position="120"/>
        <end position="140"/>
    </location>
</feature>
<dbReference type="OrthoDB" id="9788108at2"/>
<organism evidence="9 10">
    <name type="scientific">Caldilinea aerophila (strain DSM 14535 / JCM 11387 / NBRC 104270 / STL-6-O1)</name>
    <dbReference type="NCBI Taxonomy" id="926550"/>
    <lineage>
        <taxon>Bacteria</taxon>
        <taxon>Bacillati</taxon>
        <taxon>Chloroflexota</taxon>
        <taxon>Caldilineae</taxon>
        <taxon>Caldilineales</taxon>
        <taxon>Caldilineaceae</taxon>
        <taxon>Caldilinea</taxon>
    </lineage>
</organism>
<dbReference type="STRING" id="926550.CLDAP_33160"/>
<evidence type="ECO:0000313" key="9">
    <source>
        <dbReference type="EMBL" id="BAM01356.1"/>
    </source>
</evidence>
<dbReference type="SUPFAM" id="SSF161098">
    <property type="entry name" value="MetI-like"/>
    <property type="match status" value="1"/>
</dbReference>
<feature type="transmembrane region" description="Helical" evidence="7">
    <location>
        <begin position="89"/>
        <end position="108"/>
    </location>
</feature>
<feature type="transmembrane region" description="Helical" evidence="7">
    <location>
        <begin position="170"/>
        <end position="193"/>
    </location>
</feature>
<dbReference type="CDD" id="cd06261">
    <property type="entry name" value="TM_PBP2"/>
    <property type="match status" value="1"/>
</dbReference>
<keyword evidence="2 7" id="KW-0813">Transport</keyword>
<evidence type="ECO:0000256" key="7">
    <source>
        <dbReference type="RuleBase" id="RU363032"/>
    </source>
</evidence>
<dbReference type="Pfam" id="PF00528">
    <property type="entry name" value="BPD_transp_1"/>
    <property type="match status" value="1"/>
</dbReference>
<dbReference type="PROSITE" id="PS50928">
    <property type="entry name" value="ABC_TM1"/>
    <property type="match status" value="1"/>
</dbReference>
<accession>I0I7W8</accession>
<evidence type="ECO:0000256" key="5">
    <source>
        <dbReference type="ARBA" id="ARBA00022989"/>
    </source>
</evidence>
<dbReference type="AlphaFoldDB" id="I0I7W8"/>
<keyword evidence="4 7" id="KW-0812">Transmembrane</keyword>
<sequence>MATASTTIVKPVRWRATLSQRRMIAGLLFVLPAVLFTLAMFIFPLIMTGWMSLHSWPLLGQATFLGLQNYIDLINDRQFWNSLWFTTQYTLLVTPPIFILAFALALLVNTTLRGVGVFRTIYFTPVVIGLGTSSLLWVWLLNDRVGIINGILLDLNLIQRPIIWFVDKNLAMFAIIVSIVWKTVGFSMILLLAGMQAIPDELYQAAEVDGASYWQRLTHIMLPLLRSTFALALVLSVIGSYLAFDQFYIMTRGGPQNQTITAVYWIFNNSFTYYKLGYGAALSIVLLGILGVLSIIQLRVLRDDTTY</sequence>
<feature type="transmembrane region" description="Helical" evidence="7">
    <location>
        <begin position="23"/>
        <end position="47"/>
    </location>
</feature>
<evidence type="ECO:0000256" key="4">
    <source>
        <dbReference type="ARBA" id="ARBA00022692"/>
    </source>
</evidence>
<comment type="similarity">
    <text evidence="7">Belongs to the binding-protein-dependent transport system permease family.</text>
</comment>
<keyword evidence="3" id="KW-1003">Cell membrane</keyword>
<dbReference type="PANTHER" id="PTHR30193:SF41">
    <property type="entry name" value="DIACETYLCHITOBIOSE UPTAKE SYSTEM PERMEASE PROTEIN NGCF"/>
    <property type="match status" value="1"/>
</dbReference>
<dbReference type="KEGG" id="cap:CLDAP_33160"/>
<dbReference type="InterPro" id="IPR035906">
    <property type="entry name" value="MetI-like_sf"/>
</dbReference>
<dbReference type="Proteomes" id="UP000007880">
    <property type="component" value="Chromosome"/>
</dbReference>
<proteinExistence type="inferred from homology"/>
<dbReference type="InterPro" id="IPR051393">
    <property type="entry name" value="ABC_transporter_permease"/>
</dbReference>
<dbReference type="EMBL" id="AP012337">
    <property type="protein sequence ID" value="BAM01356.1"/>
    <property type="molecule type" value="Genomic_DNA"/>
</dbReference>
<dbReference type="InterPro" id="IPR000515">
    <property type="entry name" value="MetI-like"/>
</dbReference>
<evidence type="ECO:0000256" key="6">
    <source>
        <dbReference type="ARBA" id="ARBA00023136"/>
    </source>
</evidence>
<evidence type="ECO:0000256" key="2">
    <source>
        <dbReference type="ARBA" id="ARBA00022448"/>
    </source>
</evidence>
<gene>
    <name evidence="9" type="ordered locus">CLDAP_33160</name>
</gene>
<keyword evidence="10" id="KW-1185">Reference proteome</keyword>
<name>I0I7W8_CALAS</name>
<evidence type="ECO:0000256" key="1">
    <source>
        <dbReference type="ARBA" id="ARBA00004651"/>
    </source>
</evidence>
<keyword evidence="6 7" id="KW-0472">Membrane</keyword>
<feature type="transmembrane region" description="Helical" evidence="7">
    <location>
        <begin position="224"/>
        <end position="244"/>
    </location>
</feature>
<dbReference type="GO" id="GO:0055085">
    <property type="term" value="P:transmembrane transport"/>
    <property type="evidence" value="ECO:0007669"/>
    <property type="project" value="InterPro"/>
</dbReference>
<evidence type="ECO:0000259" key="8">
    <source>
        <dbReference type="PROSITE" id="PS50928"/>
    </source>
</evidence>
<dbReference type="RefSeq" id="WP_014434582.1">
    <property type="nucleotide sequence ID" value="NC_017079.1"/>
</dbReference>
<feature type="domain" description="ABC transmembrane type-1" evidence="8">
    <location>
        <begin position="83"/>
        <end position="297"/>
    </location>
</feature>
<protein>
    <submittedName>
        <fullName evidence="9">Putative ABC transporter permease protein</fullName>
    </submittedName>
</protein>
<comment type="subcellular location">
    <subcellularLocation>
        <location evidence="1 7">Cell membrane</location>
        <topology evidence="1 7">Multi-pass membrane protein</topology>
    </subcellularLocation>
</comment>
<evidence type="ECO:0000256" key="3">
    <source>
        <dbReference type="ARBA" id="ARBA00022475"/>
    </source>
</evidence>
<dbReference type="eggNOG" id="COG1175">
    <property type="taxonomic scope" value="Bacteria"/>
</dbReference>
<dbReference type="HOGENOM" id="CLU_016047_0_3_0"/>
<dbReference type="Gene3D" id="1.10.3720.10">
    <property type="entry name" value="MetI-like"/>
    <property type="match status" value="1"/>
</dbReference>